<evidence type="ECO:0000256" key="1">
    <source>
        <dbReference type="ARBA" id="ARBA00006271"/>
    </source>
</evidence>
<organism evidence="6 7">
    <name type="scientific">Taxus chinensis</name>
    <name type="common">Chinese yew</name>
    <name type="synonym">Taxus wallichiana var. chinensis</name>
    <dbReference type="NCBI Taxonomy" id="29808"/>
    <lineage>
        <taxon>Eukaryota</taxon>
        <taxon>Viridiplantae</taxon>
        <taxon>Streptophyta</taxon>
        <taxon>Embryophyta</taxon>
        <taxon>Tracheophyta</taxon>
        <taxon>Spermatophyta</taxon>
        <taxon>Pinopsida</taxon>
        <taxon>Pinidae</taxon>
        <taxon>Conifers II</taxon>
        <taxon>Cupressales</taxon>
        <taxon>Taxaceae</taxon>
        <taxon>Taxus</taxon>
    </lineage>
</organism>
<dbReference type="Proteomes" id="UP000824469">
    <property type="component" value="Unassembled WGS sequence"/>
</dbReference>
<dbReference type="SMART" id="SM00533">
    <property type="entry name" value="MUTSd"/>
    <property type="match status" value="1"/>
</dbReference>
<keyword evidence="2" id="KW-0547">Nucleotide-binding</keyword>
<keyword evidence="3" id="KW-0067">ATP-binding</keyword>
<feature type="domain" description="DNA mismatch repair proteins mutS family" evidence="5">
    <location>
        <begin position="623"/>
        <end position="639"/>
    </location>
</feature>
<reference evidence="6 7" key="1">
    <citation type="journal article" date="2021" name="Nat. Plants">
        <title>The Taxus genome provides insights into paclitaxel biosynthesis.</title>
        <authorList>
            <person name="Xiong X."/>
            <person name="Gou J."/>
            <person name="Liao Q."/>
            <person name="Li Y."/>
            <person name="Zhou Q."/>
            <person name="Bi G."/>
            <person name="Li C."/>
            <person name="Du R."/>
            <person name="Wang X."/>
            <person name="Sun T."/>
            <person name="Guo L."/>
            <person name="Liang H."/>
            <person name="Lu P."/>
            <person name="Wu Y."/>
            <person name="Zhang Z."/>
            <person name="Ro D.K."/>
            <person name="Shang Y."/>
            <person name="Huang S."/>
            <person name="Yan J."/>
        </authorList>
    </citation>
    <scope>NUCLEOTIDE SEQUENCE [LARGE SCALE GENOMIC DNA]</scope>
    <source>
        <strain evidence="6">Ta-2019</strain>
    </source>
</reference>
<dbReference type="InterPro" id="IPR036187">
    <property type="entry name" value="DNA_mismatch_repair_MutS_sf"/>
</dbReference>
<feature type="non-terminal residue" evidence="6">
    <location>
        <position position="1"/>
    </location>
</feature>
<dbReference type="InterPro" id="IPR027417">
    <property type="entry name" value="P-loop_NTPase"/>
</dbReference>
<name>A0AA38F2W6_TAXCH</name>
<dbReference type="Gene3D" id="3.30.420.110">
    <property type="entry name" value="MutS, connector domain"/>
    <property type="match status" value="1"/>
</dbReference>
<dbReference type="GO" id="GO:0032301">
    <property type="term" value="C:MutSalpha complex"/>
    <property type="evidence" value="ECO:0007669"/>
    <property type="project" value="TreeGrafter"/>
</dbReference>
<dbReference type="PANTHER" id="PTHR11361:SF148">
    <property type="entry name" value="DNA MISMATCH REPAIR PROTEIN MSH6"/>
    <property type="match status" value="1"/>
</dbReference>
<dbReference type="EMBL" id="JAHRHJ020003813">
    <property type="protein sequence ID" value="KAH9287603.1"/>
    <property type="molecule type" value="Genomic_DNA"/>
</dbReference>
<evidence type="ECO:0000256" key="3">
    <source>
        <dbReference type="ARBA" id="ARBA00022840"/>
    </source>
</evidence>
<dbReference type="InterPro" id="IPR036678">
    <property type="entry name" value="MutS_con_dom_sf"/>
</dbReference>
<dbReference type="PIRSF" id="PIRSF037677">
    <property type="entry name" value="DNA_mis_repair_Msh6"/>
    <property type="match status" value="1"/>
</dbReference>
<comment type="similarity">
    <text evidence="1">Belongs to the DNA mismatch repair MutS family.</text>
</comment>
<dbReference type="Pfam" id="PF00488">
    <property type="entry name" value="MutS_V"/>
    <property type="match status" value="1"/>
</dbReference>
<dbReference type="GO" id="GO:0006298">
    <property type="term" value="P:mismatch repair"/>
    <property type="evidence" value="ECO:0007669"/>
    <property type="project" value="InterPro"/>
</dbReference>
<keyword evidence="7" id="KW-1185">Reference proteome</keyword>
<dbReference type="PANTHER" id="PTHR11361">
    <property type="entry name" value="DNA MISMATCH REPAIR PROTEIN MUTS FAMILY MEMBER"/>
    <property type="match status" value="1"/>
</dbReference>
<evidence type="ECO:0000256" key="2">
    <source>
        <dbReference type="ARBA" id="ARBA00022741"/>
    </source>
</evidence>
<dbReference type="InterPro" id="IPR017261">
    <property type="entry name" value="DNA_mismatch_repair_MutS/MSH"/>
</dbReference>
<dbReference type="Gene3D" id="3.40.50.300">
    <property type="entry name" value="P-loop containing nucleotide triphosphate hydrolases"/>
    <property type="match status" value="1"/>
</dbReference>
<dbReference type="OMA" id="PCPRTHE"/>
<evidence type="ECO:0000313" key="6">
    <source>
        <dbReference type="EMBL" id="KAH9287603.1"/>
    </source>
</evidence>
<dbReference type="Pfam" id="PF05192">
    <property type="entry name" value="MutS_III"/>
    <property type="match status" value="1"/>
</dbReference>
<protein>
    <recommendedName>
        <fullName evidence="5">DNA mismatch repair proteins mutS family domain-containing protein</fullName>
    </recommendedName>
</protein>
<dbReference type="GO" id="GO:0030983">
    <property type="term" value="F:mismatched DNA binding"/>
    <property type="evidence" value="ECO:0007669"/>
    <property type="project" value="InterPro"/>
</dbReference>
<dbReference type="SMART" id="SM00534">
    <property type="entry name" value="MUTSac"/>
    <property type="match status" value="1"/>
</dbReference>
<feature type="non-terminal residue" evidence="6">
    <location>
        <position position="645"/>
    </location>
</feature>
<dbReference type="GO" id="GO:0005524">
    <property type="term" value="F:ATP binding"/>
    <property type="evidence" value="ECO:0007669"/>
    <property type="project" value="UniProtKB-KW"/>
</dbReference>
<evidence type="ECO:0000256" key="4">
    <source>
        <dbReference type="ARBA" id="ARBA00023125"/>
    </source>
</evidence>
<sequence>ITVHEFPCPRTHEIIEKLPCPTKKQLATSLICFAFILLYGSADLEFALGFVGGVEITIQPPQSIPLRLFTTLICKVAEDCKLCCLIPEVMQLPLCMERWFRYCARRSVSLELTALQPGMDFMDYSSMLKLIESKGYFKGSGNTSWFTAIESITHKELVSSALGGLVLHLHRMKLDADLLQNGVVCPYDVYSGSLRLDGQTLSNLEIFNNNADRSDKGTLFKHLDHCATSFGKRLLRRWICHPLRSVRKINYRLEVVEELIARPEIVGCLSERLRKLPDLERLVARVRGSAGSVSVGLGPLVGFKKIKQRIHSLYMASHTAQSVLKTRTSRFSDYSVQIGQMYYMKCLYSVDDICFEVFSKVKTLSVAVNGLQGGLDLLKVLHTGDGEGPPKSHLLCKASSVRNMSKLNKLLDQMEVMMEEKLTFDMKSQKQDKDLSEDEVGTLNSIESMFCQETAQWSRIVDAISCIDVLLAFAISANSSNGPTCRPVLVSLQTDGGTFRGEKERSVLIMKGLWHPYAVGGQGGMVIPNDVELGSERGNDCPRAMLLTGPNMGGKSTLLRATCLAVIMAQLGCYVPCESCILSPADVIFTRLGASDRIMSGESTFLVECLEASSVLQHATQHSLVVLDELGRGTSTFDGYAIAYA</sequence>
<dbReference type="InterPro" id="IPR045076">
    <property type="entry name" value="MutS"/>
</dbReference>
<comment type="caution">
    <text evidence="6">The sequence shown here is derived from an EMBL/GenBank/DDBJ whole genome shotgun (WGS) entry which is preliminary data.</text>
</comment>
<keyword evidence="4" id="KW-0238">DNA-binding</keyword>
<dbReference type="SUPFAM" id="SSF48334">
    <property type="entry name" value="DNA repair protein MutS, domain III"/>
    <property type="match status" value="1"/>
</dbReference>
<dbReference type="SUPFAM" id="SSF52540">
    <property type="entry name" value="P-loop containing nucleoside triphosphate hydrolases"/>
    <property type="match status" value="1"/>
</dbReference>
<gene>
    <name evidence="6" type="ORF">KI387_031720</name>
</gene>
<dbReference type="InterPro" id="IPR007696">
    <property type="entry name" value="DNA_mismatch_repair_MutS_core"/>
</dbReference>
<evidence type="ECO:0000313" key="7">
    <source>
        <dbReference type="Proteomes" id="UP000824469"/>
    </source>
</evidence>
<accession>A0AA38F2W6</accession>
<dbReference type="Gene3D" id="1.10.1420.10">
    <property type="match status" value="1"/>
</dbReference>
<dbReference type="GO" id="GO:0140664">
    <property type="term" value="F:ATP-dependent DNA damage sensor activity"/>
    <property type="evidence" value="ECO:0007669"/>
    <property type="project" value="InterPro"/>
</dbReference>
<dbReference type="PROSITE" id="PS00486">
    <property type="entry name" value="DNA_MISMATCH_REPAIR_2"/>
    <property type="match status" value="1"/>
</dbReference>
<dbReference type="AlphaFoldDB" id="A0AA38F2W6"/>
<proteinExistence type="inferred from homology"/>
<evidence type="ECO:0000259" key="5">
    <source>
        <dbReference type="PROSITE" id="PS00486"/>
    </source>
</evidence>
<dbReference type="InterPro" id="IPR000432">
    <property type="entry name" value="DNA_mismatch_repair_MutS_C"/>
</dbReference>